<reference evidence="1" key="1">
    <citation type="submission" date="2022-11" db="EMBL/GenBank/DDBJ databases">
        <title>Genome Sequence of Boeremia exigua.</title>
        <authorList>
            <person name="Buettner E."/>
        </authorList>
    </citation>
    <scope>NUCLEOTIDE SEQUENCE</scope>
    <source>
        <strain evidence="1">CU02</strain>
    </source>
</reference>
<evidence type="ECO:0000313" key="2">
    <source>
        <dbReference type="Proteomes" id="UP001153331"/>
    </source>
</evidence>
<comment type="caution">
    <text evidence="1">The sequence shown here is derived from an EMBL/GenBank/DDBJ whole genome shotgun (WGS) entry which is preliminary data.</text>
</comment>
<dbReference type="EMBL" id="JAPHNI010000124">
    <property type="protein sequence ID" value="KAJ8115737.1"/>
    <property type="molecule type" value="Genomic_DNA"/>
</dbReference>
<evidence type="ECO:0000313" key="1">
    <source>
        <dbReference type="EMBL" id="KAJ8115737.1"/>
    </source>
</evidence>
<dbReference type="Proteomes" id="UP001153331">
    <property type="component" value="Unassembled WGS sequence"/>
</dbReference>
<keyword evidence="2" id="KW-1185">Reference proteome</keyword>
<name>A0ACC2IKW0_9PLEO</name>
<organism evidence="1 2">
    <name type="scientific">Boeremia exigua</name>
    <dbReference type="NCBI Taxonomy" id="749465"/>
    <lineage>
        <taxon>Eukaryota</taxon>
        <taxon>Fungi</taxon>
        <taxon>Dikarya</taxon>
        <taxon>Ascomycota</taxon>
        <taxon>Pezizomycotina</taxon>
        <taxon>Dothideomycetes</taxon>
        <taxon>Pleosporomycetidae</taxon>
        <taxon>Pleosporales</taxon>
        <taxon>Pleosporineae</taxon>
        <taxon>Didymellaceae</taxon>
        <taxon>Boeremia</taxon>
    </lineage>
</organism>
<sequence length="241" mass="27198">MDQTDATAFDRPLRLLTYLTTAIAVPLNITATILSLEHRRDWWSHKRRVSAFCFVFIPLALTVAASSVSLRYMKTQGKTPRALQFKVLDLVSAVAYFGVLMPCWTVELRQFSAVGFGLLTGYLTAPMILNMFIHIYFTANHLQWKKFFSATTTLLGFNQQSACQQCPNCQAQFIPATAQTTTNKGYSLIRGEDYLDVEADPIQYRDSEDFLGEGAERAERAEQPEQAKAAEEDNQKSKDMI</sequence>
<gene>
    <name evidence="1" type="ORF">OPT61_g2677</name>
</gene>
<proteinExistence type="predicted"/>
<accession>A0ACC2IKW0</accession>
<protein>
    <submittedName>
        <fullName evidence="1">Uncharacterized protein</fullName>
    </submittedName>
</protein>